<protein>
    <submittedName>
        <fullName evidence="2">Uncharacterized protein</fullName>
    </submittedName>
</protein>
<dbReference type="PROSITE" id="PS51257">
    <property type="entry name" value="PROKAR_LIPOPROTEIN"/>
    <property type="match status" value="1"/>
</dbReference>
<comment type="caution">
    <text evidence="2">The sequence shown here is derived from an EMBL/GenBank/DDBJ whole genome shotgun (WGS) entry which is preliminary data.</text>
</comment>
<accession>A0A644W3E3</accession>
<dbReference type="EMBL" id="VSSQ01000546">
    <property type="protein sequence ID" value="MPL97232.1"/>
    <property type="molecule type" value="Genomic_DNA"/>
</dbReference>
<proteinExistence type="predicted"/>
<name>A0A644W3E3_9ZZZZ</name>
<sequence>MKKILFFAVIATMLLSCKSVKYIPVETTKIEYRDNFVKDSIFRYDSVFVKEKGDTLILERYSYLYKNKIVKDSIFINDTIRVPYPVEVVKQVKAPLTGWQNFQIWCGRISLVVLLLVGIYLLWRLKQF</sequence>
<evidence type="ECO:0000256" key="1">
    <source>
        <dbReference type="SAM" id="Phobius"/>
    </source>
</evidence>
<reference evidence="2" key="1">
    <citation type="submission" date="2019-08" db="EMBL/GenBank/DDBJ databases">
        <authorList>
            <person name="Kucharzyk K."/>
            <person name="Murdoch R.W."/>
            <person name="Higgins S."/>
            <person name="Loffler F."/>
        </authorList>
    </citation>
    <scope>NUCLEOTIDE SEQUENCE</scope>
</reference>
<organism evidence="2">
    <name type="scientific">bioreactor metagenome</name>
    <dbReference type="NCBI Taxonomy" id="1076179"/>
    <lineage>
        <taxon>unclassified sequences</taxon>
        <taxon>metagenomes</taxon>
        <taxon>ecological metagenomes</taxon>
    </lineage>
</organism>
<dbReference type="AlphaFoldDB" id="A0A644W3E3"/>
<keyword evidence="1" id="KW-0812">Transmembrane</keyword>
<gene>
    <name evidence="2" type="ORF">SDC9_43420</name>
</gene>
<feature type="transmembrane region" description="Helical" evidence="1">
    <location>
        <begin position="102"/>
        <end position="123"/>
    </location>
</feature>
<keyword evidence="1" id="KW-0472">Membrane</keyword>
<evidence type="ECO:0000313" key="2">
    <source>
        <dbReference type="EMBL" id="MPL97232.1"/>
    </source>
</evidence>
<keyword evidence="1" id="KW-1133">Transmembrane helix</keyword>